<evidence type="ECO:0000313" key="2">
    <source>
        <dbReference type="EMBL" id="KXU38086.1"/>
    </source>
</evidence>
<gene>
    <name evidence="2" type="ORF">AXK11_01205</name>
</gene>
<dbReference type="Pfam" id="PF20221">
    <property type="entry name" value="DUF6580"/>
    <property type="match status" value="1"/>
</dbReference>
<name>A0A139SU31_9BACT</name>
<reference evidence="3" key="1">
    <citation type="submission" date="2016-02" db="EMBL/GenBank/DDBJ databases">
        <authorList>
            <person name="Sanders J.G."/>
            <person name="Lin J.Y."/>
            <person name="Wertz J.T."/>
            <person name="Russell J.A."/>
            <person name="Moreau C.S."/>
            <person name="Powell S."/>
        </authorList>
    </citation>
    <scope>NUCLEOTIDE SEQUENCE [LARGE SCALE GENOMIC DNA]</scope>
    <source>
        <strain evidence="3">CAG34</strain>
    </source>
</reference>
<comment type="caution">
    <text evidence="2">The sequence shown here is derived from an EMBL/GenBank/DDBJ whole genome shotgun (WGS) entry which is preliminary data.</text>
</comment>
<keyword evidence="1" id="KW-0472">Membrane</keyword>
<dbReference type="RefSeq" id="WP_068628228.1">
    <property type="nucleotide sequence ID" value="NZ_LSZQ01000009.1"/>
</dbReference>
<proteinExistence type="predicted"/>
<accession>A0A139SU31</accession>
<evidence type="ECO:0000256" key="1">
    <source>
        <dbReference type="SAM" id="Phobius"/>
    </source>
</evidence>
<feature type="transmembrane region" description="Helical" evidence="1">
    <location>
        <begin position="79"/>
        <end position="97"/>
    </location>
</feature>
<sequence length="198" mass="21904">MLHAVMIIVLAAAWRVVPLWHPELANFSPLMALAFCGGVYFRNRWLWLVPLAALGLSDLYVNYHYATEYDFFEMPWSSVALRMLCFVAAIGIGCLIARRKSWGTLFGGAFAASLLFYLVTNTAAWAEDGFYAKTLAGWWQALTVGHPEYPSTLSFFRNSLLSDLSFTALFAVALEYAALRTGQHTLLTPPAPAEPVAG</sequence>
<dbReference type="EMBL" id="LSZQ01000009">
    <property type="protein sequence ID" value="KXU38086.1"/>
    <property type="molecule type" value="Genomic_DNA"/>
</dbReference>
<keyword evidence="1" id="KW-1133">Transmembrane helix</keyword>
<feature type="transmembrane region" description="Helical" evidence="1">
    <location>
        <begin position="48"/>
        <end position="67"/>
    </location>
</feature>
<evidence type="ECO:0000313" key="3">
    <source>
        <dbReference type="Proteomes" id="UP000070058"/>
    </source>
</evidence>
<keyword evidence="3" id="KW-1185">Reference proteome</keyword>
<keyword evidence="1" id="KW-0812">Transmembrane</keyword>
<protein>
    <submittedName>
        <fullName evidence="2">Uncharacterized protein</fullName>
    </submittedName>
</protein>
<dbReference type="OrthoDB" id="186692at2"/>
<dbReference type="Proteomes" id="UP000070058">
    <property type="component" value="Unassembled WGS sequence"/>
</dbReference>
<organism evidence="2 3">
    <name type="scientific">Cephaloticoccus primus</name>
    <dbReference type="NCBI Taxonomy" id="1548207"/>
    <lineage>
        <taxon>Bacteria</taxon>
        <taxon>Pseudomonadati</taxon>
        <taxon>Verrucomicrobiota</taxon>
        <taxon>Opitutia</taxon>
        <taxon>Opitutales</taxon>
        <taxon>Opitutaceae</taxon>
        <taxon>Cephaloticoccus</taxon>
    </lineage>
</organism>
<feature type="transmembrane region" description="Helical" evidence="1">
    <location>
        <begin position="104"/>
        <end position="126"/>
    </location>
</feature>
<dbReference type="InterPro" id="IPR046487">
    <property type="entry name" value="DUF6580"/>
</dbReference>
<dbReference type="AlphaFoldDB" id="A0A139SU31"/>
<dbReference type="STRING" id="1548207.AXK11_01205"/>